<dbReference type="Proteomes" id="UP000887572">
    <property type="component" value="Unplaced"/>
</dbReference>
<name>A0A914IED4_GLORO</name>
<evidence type="ECO:0000313" key="5">
    <source>
        <dbReference type="WBParaSite" id="Gr19_v10_g9124.t1"/>
    </source>
</evidence>
<feature type="compositionally biased region" description="Low complexity" evidence="1">
    <location>
        <begin position="67"/>
        <end position="131"/>
    </location>
</feature>
<evidence type="ECO:0000256" key="1">
    <source>
        <dbReference type="SAM" id="MobiDB-lite"/>
    </source>
</evidence>
<keyword evidence="3" id="KW-0732">Signal</keyword>
<organism evidence="4 5">
    <name type="scientific">Globodera rostochiensis</name>
    <name type="common">Golden nematode worm</name>
    <name type="synonym">Heterodera rostochiensis</name>
    <dbReference type="NCBI Taxonomy" id="31243"/>
    <lineage>
        <taxon>Eukaryota</taxon>
        <taxon>Metazoa</taxon>
        <taxon>Ecdysozoa</taxon>
        <taxon>Nematoda</taxon>
        <taxon>Chromadorea</taxon>
        <taxon>Rhabditida</taxon>
        <taxon>Tylenchina</taxon>
        <taxon>Tylenchomorpha</taxon>
        <taxon>Tylenchoidea</taxon>
        <taxon>Heteroderidae</taxon>
        <taxon>Heteroderinae</taxon>
        <taxon>Globodera</taxon>
    </lineage>
</organism>
<feature type="compositionally biased region" description="Polar residues" evidence="1">
    <location>
        <begin position="55"/>
        <end position="66"/>
    </location>
</feature>
<protein>
    <submittedName>
        <fullName evidence="5">Uncharacterized protein</fullName>
    </submittedName>
</protein>
<feature type="chain" id="PRO_5037159798" evidence="3">
    <location>
        <begin position="21"/>
        <end position="204"/>
    </location>
</feature>
<keyword evidence="2" id="KW-0812">Transmembrane</keyword>
<keyword evidence="4" id="KW-1185">Reference proteome</keyword>
<reference evidence="5" key="1">
    <citation type="submission" date="2022-11" db="UniProtKB">
        <authorList>
            <consortium name="WormBaseParasite"/>
        </authorList>
    </citation>
    <scope>IDENTIFICATION</scope>
</reference>
<proteinExistence type="predicted"/>
<feature type="region of interest" description="Disordered" evidence="1">
    <location>
        <begin position="47"/>
        <end position="134"/>
    </location>
</feature>
<dbReference type="WBParaSite" id="Gr19_v10_g9124.t1">
    <property type="protein sequence ID" value="Gr19_v10_g9124.t1"/>
    <property type="gene ID" value="Gr19_v10_g9124"/>
</dbReference>
<sequence length="204" mass="22621">MKTFFLQVLLLAMFATTALAIGPSIKHKFLCDWDVIIEEANTDKCKPYAAHSPDKPQQSLDKPQQSLDKPQQSPDKPQQSLDKPQQSPDKPQQSLDKPQQSLDKPQQSPDKPQQSLDKPQQSPDKPQQSLDKPQQTLQAIMVVPSKPSEGTELASRTVCSECSEQCACFFKCSMIIVGILTFFALLALIIATYVAGCQMMMAVK</sequence>
<evidence type="ECO:0000256" key="2">
    <source>
        <dbReference type="SAM" id="Phobius"/>
    </source>
</evidence>
<evidence type="ECO:0000256" key="3">
    <source>
        <dbReference type="SAM" id="SignalP"/>
    </source>
</evidence>
<dbReference type="SUPFAM" id="SSF57997">
    <property type="entry name" value="Tropomyosin"/>
    <property type="match status" value="1"/>
</dbReference>
<keyword evidence="2" id="KW-0472">Membrane</keyword>
<keyword evidence="2" id="KW-1133">Transmembrane helix</keyword>
<feature type="transmembrane region" description="Helical" evidence="2">
    <location>
        <begin position="174"/>
        <end position="195"/>
    </location>
</feature>
<evidence type="ECO:0000313" key="4">
    <source>
        <dbReference type="Proteomes" id="UP000887572"/>
    </source>
</evidence>
<accession>A0A914IED4</accession>
<dbReference type="AlphaFoldDB" id="A0A914IED4"/>
<feature type="signal peptide" evidence="3">
    <location>
        <begin position="1"/>
        <end position="20"/>
    </location>
</feature>